<dbReference type="AlphaFoldDB" id="A0AAN7APG4"/>
<organism evidence="1 2">
    <name type="scientific">Podospora australis</name>
    <dbReference type="NCBI Taxonomy" id="1536484"/>
    <lineage>
        <taxon>Eukaryota</taxon>
        <taxon>Fungi</taxon>
        <taxon>Dikarya</taxon>
        <taxon>Ascomycota</taxon>
        <taxon>Pezizomycotina</taxon>
        <taxon>Sordariomycetes</taxon>
        <taxon>Sordariomycetidae</taxon>
        <taxon>Sordariales</taxon>
        <taxon>Podosporaceae</taxon>
        <taxon>Podospora</taxon>
    </lineage>
</organism>
<evidence type="ECO:0000313" key="2">
    <source>
        <dbReference type="Proteomes" id="UP001302126"/>
    </source>
</evidence>
<dbReference type="Proteomes" id="UP001302126">
    <property type="component" value="Unassembled WGS sequence"/>
</dbReference>
<gene>
    <name evidence="1" type="ORF">QBC35DRAFT_483622</name>
</gene>
<dbReference type="InterPro" id="IPR036291">
    <property type="entry name" value="NAD(P)-bd_dom_sf"/>
</dbReference>
<evidence type="ECO:0000313" key="1">
    <source>
        <dbReference type="EMBL" id="KAK4192865.1"/>
    </source>
</evidence>
<comment type="caution">
    <text evidence="1">The sequence shown here is derived from an EMBL/GenBank/DDBJ whole genome shotgun (WGS) entry which is preliminary data.</text>
</comment>
<dbReference type="Gene3D" id="3.40.50.720">
    <property type="entry name" value="NAD(P)-binding Rossmann-like Domain"/>
    <property type="match status" value="1"/>
</dbReference>
<name>A0AAN7APG4_9PEZI</name>
<proteinExistence type="predicted"/>
<dbReference type="SUPFAM" id="SSF51735">
    <property type="entry name" value="NAD(P)-binding Rossmann-fold domains"/>
    <property type="match status" value="1"/>
</dbReference>
<evidence type="ECO:0008006" key="3">
    <source>
        <dbReference type="Google" id="ProtNLM"/>
    </source>
</evidence>
<dbReference type="EMBL" id="MU864353">
    <property type="protein sequence ID" value="KAK4192865.1"/>
    <property type="molecule type" value="Genomic_DNA"/>
</dbReference>
<accession>A0AAN7APG4</accession>
<protein>
    <recommendedName>
        <fullName evidence="3">NAD(P)-binding domain-containing protein</fullName>
    </recommendedName>
</protein>
<dbReference type="PANTHER" id="PTHR14097">
    <property type="entry name" value="OXIDOREDUCTASE HTATIP2"/>
    <property type="match status" value="1"/>
</dbReference>
<keyword evidence="2" id="KW-1185">Reference proteome</keyword>
<dbReference type="PANTHER" id="PTHR14097:SF9">
    <property type="entry name" value="EPIMERASE, PUTATIVE (AFU_ORTHOLOGUE AFUA_8G07320)-RELATED"/>
    <property type="match status" value="1"/>
</dbReference>
<reference evidence="1" key="2">
    <citation type="submission" date="2023-05" db="EMBL/GenBank/DDBJ databases">
        <authorList>
            <consortium name="Lawrence Berkeley National Laboratory"/>
            <person name="Steindorff A."/>
            <person name="Hensen N."/>
            <person name="Bonometti L."/>
            <person name="Westerberg I."/>
            <person name="Brannstrom I.O."/>
            <person name="Guillou S."/>
            <person name="Cros-Aarteil S."/>
            <person name="Calhoun S."/>
            <person name="Haridas S."/>
            <person name="Kuo A."/>
            <person name="Mondo S."/>
            <person name="Pangilinan J."/>
            <person name="Riley R."/>
            <person name="Labutti K."/>
            <person name="Andreopoulos B."/>
            <person name="Lipzen A."/>
            <person name="Chen C."/>
            <person name="Yanf M."/>
            <person name="Daum C."/>
            <person name="Ng V."/>
            <person name="Clum A."/>
            <person name="Ohm R."/>
            <person name="Martin F."/>
            <person name="Silar P."/>
            <person name="Natvig D."/>
            <person name="Lalanne C."/>
            <person name="Gautier V."/>
            <person name="Ament-Velasquez S.L."/>
            <person name="Kruys A."/>
            <person name="Hutchinson M.I."/>
            <person name="Powell A.J."/>
            <person name="Barry K."/>
            <person name="Miller A.N."/>
            <person name="Grigoriev I.V."/>
            <person name="Debuchy R."/>
            <person name="Gladieux P."/>
            <person name="Thoren M.H."/>
            <person name="Johannesson H."/>
        </authorList>
    </citation>
    <scope>NUCLEOTIDE SEQUENCE</scope>
    <source>
        <strain evidence="1">PSN309</strain>
    </source>
</reference>
<sequence>MKVIITGATGLVGSALVRECLNNNAISHAFILTRNALPKDISANAKATVILHDDFSVYPKELLDQLAGAQGCLWSIGGRAGQFPDLETHKKVQVDYPVAAARAFQQSLVPEGQDFKFVFCSGKYAEWDQQKPLYFMSDTRRVKGQVEKALSALADAAKNFKVFIARPSGILGPSTPGLMSTVAGKLYDAIEVDKLAKAFVRIALEGHETRIVESAELIKLGNKL</sequence>
<reference evidence="1" key="1">
    <citation type="journal article" date="2023" name="Mol. Phylogenet. Evol.">
        <title>Genome-scale phylogeny and comparative genomics of the fungal order Sordariales.</title>
        <authorList>
            <person name="Hensen N."/>
            <person name="Bonometti L."/>
            <person name="Westerberg I."/>
            <person name="Brannstrom I.O."/>
            <person name="Guillou S."/>
            <person name="Cros-Aarteil S."/>
            <person name="Calhoun S."/>
            <person name="Haridas S."/>
            <person name="Kuo A."/>
            <person name="Mondo S."/>
            <person name="Pangilinan J."/>
            <person name="Riley R."/>
            <person name="LaButti K."/>
            <person name="Andreopoulos B."/>
            <person name="Lipzen A."/>
            <person name="Chen C."/>
            <person name="Yan M."/>
            <person name="Daum C."/>
            <person name="Ng V."/>
            <person name="Clum A."/>
            <person name="Steindorff A."/>
            <person name="Ohm R.A."/>
            <person name="Martin F."/>
            <person name="Silar P."/>
            <person name="Natvig D.O."/>
            <person name="Lalanne C."/>
            <person name="Gautier V."/>
            <person name="Ament-Velasquez S.L."/>
            <person name="Kruys A."/>
            <person name="Hutchinson M.I."/>
            <person name="Powell A.J."/>
            <person name="Barry K."/>
            <person name="Miller A.N."/>
            <person name="Grigoriev I.V."/>
            <person name="Debuchy R."/>
            <person name="Gladieux P."/>
            <person name="Hiltunen Thoren M."/>
            <person name="Johannesson H."/>
        </authorList>
    </citation>
    <scope>NUCLEOTIDE SEQUENCE</scope>
    <source>
        <strain evidence="1">PSN309</strain>
    </source>
</reference>